<dbReference type="PROSITE" id="PS01209">
    <property type="entry name" value="LDLRA_1"/>
    <property type="match status" value="1"/>
</dbReference>
<keyword evidence="14" id="KW-0732">Signal</keyword>
<dbReference type="SUPFAM" id="SSF63825">
    <property type="entry name" value="YWTD domain"/>
    <property type="match status" value="2"/>
</dbReference>
<dbReference type="PROSITE" id="PS51120">
    <property type="entry name" value="LDLRB"/>
    <property type="match status" value="4"/>
</dbReference>
<dbReference type="PROSITE" id="PS50026">
    <property type="entry name" value="EGF_3"/>
    <property type="match status" value="4"/>
</dbReference>
<evidence type="ECO:0000256" key="6">
    <source>
        <dbReference type="ARBA" id="ARBA00023157"/>
    </source>
</evidence>
<feature type="chain" id="PRO_5029843362" description="EGF-like domain-containing protein" evidence="14">
    <location>
        <begin position="21"/>
        <end position="912"/>
    </location>
</feature>
<dbReference type="Gene3D" id="2.120.10.30">
    <property type="entry name" value="TolB, C-terminal domain"/>
    <property type="match status" value="2"/>
</dbReference>
<reference evidence="16" key="2">
    <citation type="submission" date="2021-01" db="UniProtKB">
        <authorList>
            <consortium name="EnsemblMetazoa"/>
        </authorList>
    </citation>
    <scope>IDENTIFICATION</scope>
</reference>
<accession>A0A7M7PDM0</accession>
<dbReference type="FunFam" id="2.120.10.30:FF:000132">
    <property type="entry name" value="Uncharacterized protein"/>
    <property type="match status" value="1"/>
</dbReference>
<dbReference type="PROSITE" id="PS01186">
    <property type="entry name" value="EGF_2"/>
    <property type="match status" value="4"/>
</dbReference>
<feature type="repeat" description="LDL-receptor class B" evidence="11">
    <location>
        <begin position="415"/>
        <end position="456"/>
    </location>
</feature>
<evidence type="ECO:0000313" key="17">
    <source>
        <dbReference type="Proteomes" id="UP000007110"/>
    </source>
</evidence>
<dbReference type="CDD" id="cd00112">
    <property type="entry name" value="LDLa"/>
    <property type="match status" value="1"/>
</dbReference>
<feature type="disulfide bond" evidence="9">
    <location>
        <begin position="663"/>
        <end position="673"/>
    </location>
</feature>
<dbReference type="Gene3D" id="4.10.400.10">
    <property type="entry name" value="Low-density Lipoprotein Receptor"/>
    <property type="match status" value="1"/>
</dbReference>
<dbReference type="PROSITE" id="PS50068">
    <property type="entry name" value="LDLRA_2"/>
    <property type="match status" value="1"/>
</dbReference>
<feature type="disulfide bond" evidence="9">
    <location>
        <begin position="589"/>
        <end position="599"/>
    </location>
</feature>
<sequence length="912" mass="100376">MVMKTNALVVFLFFVYSAQSRSVYEPVIFLCDSGGNSIFESTADELEFHSLPLPNLRQPVAVGYDFDDDVVFWVNAEDGSLNRAKRNGSGYETLDAGHDVIDLTIHVPTKKIAWINVHRNLSGLLDYSSGLQGNTFAGNNFSTVAAHPNGNFYVIDNTPSSADIHTLYNSFYPMATNVMTGLTSARSLALDREGTRLFIFDDQKGTIESFGPLGGDQVTLIRTERTSPVDIAWYRGMPLWTDSATRGVTLLHGHRGVSPASANILHFENPTGIHVYHGQSHSKRPEERCLADEVTCGDICIPSAWQCDGLVDCLDQSDETNCDPVEESDSLMFLTDLSGGAIYVAHTNNLNFRQLPFLSVQKPVAVGYDVIAKEVYWTDVERKTLSASQIDGSNQRIVVQGLGVPDGLFVDSDNETIFWTDTAFKTIESIQFDGSNKRVLINDVDMPRAIIIVPENRKLYWTDWGSTPKIEMSNRDASGRQVILDTDIGWPNGITYDMQGNRLIWCDARLDKIESCDLDGGGRKILLDSTHGTFHPFGVIVYKSTVIWSDWVLKGVGIEEPDNQTWPGLYSSVSIIAQPSGIHVVVDSCSAEPCTYGTCHPLDLSDYECDCVTGFTGKDCDTVDSCSGEPCTYGTCHPLGVSDYECDCMTGFTGKDCDTVDSCSAEPCTYGTCHPLGVSDYECDCMTGFIGKDCDTVDSCYAEPCTFGTCHPLSVFDYECDCVTGFTGKDCDTAITCALPIESEESHIKDPKDLYTPGEQIIITCINDGNASTTWICNASSGSWDATEDLKCPESGMNHLVRTIGIASGGIILAVLVLIAFCVFAYIKRRKQPQVTNGITPVQQERRPLPRAPQHLMYMEMDEDQHFYSGISNPNNIGHIYDTNLVHGKPEAQGDSREDQPRYETTLRSISQ</sequence>
<dbReference type="InterPro" id="IPR001881">
    <property type="entry name" value="EGF-like_Ca-bd_dom"/>
</dbReference>
<dbReference type="AlphaFoldDB" id="A0A7M7PDM0"/>
<feature type="disulfide bond" evidence="10">
    <location>
        <begin position="307"/>
        <end position="322"/>
    </location>
</feature>
<dbReference type="InParanoid" id="A0A7M7PDM0"/>
<dbReference type="GO" id="GO:0006897">
    <property type="term" value="P:endocytosis"/>
    <property type="evidence" value="ECO:0007669"/>
    <property type="project" value="UniProtKB-KW"/>
</dbReference>
<dbReference type="GeneID" id="105439241"/>
<keyword evidence="5 13" id="KW-0472">Membrane</keyword>
<dbReference type="PANTHER" id="PTHR46513:SF44">
    <property type="entry name" value="LDL RECEPTOR RELATED PROTEIN 4"/>
    <property type="match status" value="1"/>
</dbReference>
<keyword evidence="13" id="KW-1133">Transmembrane helix</keyword>
<dbReference type="GO" id="GO:0016020">
    <property type="term" value="C:membrane"/>
    <property type="evidence" value="ECO:0007669"/>
    <property type="project" value="UniProtKB-SubCell"/>
</dbReference>
<keyword evidence="4" id="KW-0677">Repeat</keyword>
<dbReference type="InterPro" id="IPR002172">
    <property type="entry name" value="LDrepeatLR_classA_rpt"/>
</dbReference>
<protein>
    <recommendedName>
        <fullName evidence="15">EGF-like domain-containing protein</fullName>
    </recommendedName>
</protein>
<dbReference type="SUPFAM" id="SSF57196">
    <property type="entry name" value="EGF/Laminin"/>
    <property type="match status" value="1"/>
</dbReference>
<organism evidence="16 17">
    <name type="scientific">Strongylocentrotus purpuratus</name>
    <name type="common">Purple sea urchin</name>
    <dbReference type="NCBI Taxonomy" id="7668"/>
    <lineage>
        <taxon>Eukaryota</taxon>
        <taxon>Metazoa</taxon>
        <taxon>Echinodermata</taxon>
        <taxon>Eleutherozoa</taxon>
        <taxon>Echinozoa</taxon>
        <taxon>Echinoidea</taxon>
        <taxon>Euechinoidea</taxon>
        <taxon>Echinacea</taxon>
        <taxon>Camarodonta</taxon>
        <taxon>Echinidea</taxon>
        <taxon>Strongylocentrotidae</taxon>
        <taxon>Strongylocentrotus</taxon>
    </lineage>
</organism>
<dbReference type="RefSeq" id="XP_030849554.1">
    <property type="nucleotide sequence ID" value="XM_030993694.1"/>
</dbReference>
<feature type="domain" description="EGF-like" evidence="15">
    <location>
        <begin position="696"/>
        <end position="732"/>
    </location>
</feature>
<feature type="repeat" description="LDL-receptor class B" evidence="11">
    <location>
        <begin position="373"/>
        <end position="414"/>
    </location>
</feature>
<dbReference type="GO" id="GO:0005509">
    <property type="term" value="F:calcium ion binding"/>
    <property type="evidence" value="ECO:0007669"/>
    <property type="project" value="InterPro"/>
</dbReference>
<evidence type="ECO:0000256" key="2">
    <source>
        <dbReference type="ARBA" id="ARBA00022536"/>
    </source>
</evidence>
<feature type="signal peptide" evidence="14">
    <location>
        <begin position="1"/>
        <end position="20"/>
    </location>
</feature>
<evidence type="ECO:0000256" key="13">
    <source>
        <dbReference type="SAM" id="Phobius"/>
    </source>
</evidence>
<dbReference type="OrthoDB" id="5958943at2759"/>
<dbReference type="FunFam" id="2.10.25.10:FF:000919">
    <property type="entry name" value="Uncharacterized protein"/>
    <property type="match status" value="4"/>
</dbReference>
<dbReference type="CDD" id="cd00054">
    <property type="entry name" value="EGF_CA"/>
    <property type="match status" value="2"/>
</dbReference>
<proteinExistence type="predicted"/>
<dbReference type="InterPro" id="IPR011042">
    <property type="entry name" value="6-blade_b-propeller_TolB-like"/>
</dbReference>
<feature type="repeat" description="LDL-receptor class B" evidence="11">
    <location>
        <begin position="501"/>
        <end position="545"/>
    </location>
</feature>
<evidence type="ECO:0000256" key="11">
    <source>
        <dbReference type="PROSITE-ProRule" id="PRU00461"/>
    </source>
</evidence>
<feature type="domain" description="EGF-like" evidence="15">
    <location>
        <begin position="585"/>
        <end position="621"/>
    </location>
</feature>
<keyword evidence="7" id="KW-0675">Receptor</keyword>
<keyword evidence="3" id="KW-0254">Endocytosis</keyword>
<evidence type="ECO:0000256" key="9">
    <source>
        <dbReference type="PROSITE-ProRule" id="PRU00076"/>
    </source>
</evidence>
<evidence type="ECO:0000256" key="12">
    <source>
        <dbReference type="SAM" id="MobiDB-lite"/>
    </source>
</evidence>
<evidence type="ECO:0000256" key="14">
    <source>
        <dbReference type="SAM" id="SignalP"/>
    </source>
</evidence>
<feature type="domain" description="EGF-like" evidence="15">
    <location>
        <begin position="659"/>
        <end position="695"/>
    </location>
</feature>
<dbReference type="SUPFAM" id="SSF57424">
    <property type="entry name" value="LDL receptor-like module"/>
    <property type="match status" value="1"/>
</dbReference>
<evidence type="ECO:0000256" key="7">
    <source>
        <dbReference type="ARBA" id="ARBA00023170"/>
    </source>
</evidence>
<keyword evidence="8" id="KW-0325">Glycoprotein</keyword>
<dbReference type="InterPro" id="IPR036055">
    <property type="entry name" value="LDL_receptor-like_sf"/>
</dbReference>
<evidence type="ECO:0000256" key="8">
    <source>
        <dbReference type="ARBA" id="ARBA00023180"/>
    </source>
</evidence>
<evidence type="ECO:0000256" key="4">
    <source>
        <dbReference type="ARBA" id="ARBA00022737"/>
    </source>
</evidence>
<comment type="caution">
    <text evidence="9">Lacks conserved residue(s) required for the propagation of feature annotation.</text>
</comment>
<dbReference type="PANTHER" id="PTHR46513">
    <property type="entry name" value="VITELLOGENIN RECEPTOR-LIKE PROTEIN-RELATED-RELATED"/>
    <property type="match status" value="1"/>
</dbReference>
<evidence type="ECO:0000313" key="16">
    <source>
        <dbReference type="EnsemblMetazoa" id="XP_030849554"/>
    </source>
</evidence>
<dbReference type="SMART" id="SM00179">
    <property type="entry name" value="EGF_CA"/>
    <property type="match status" value="4"/>
</dbReference>
<dbReference type="EnsemblMetazoa" id="XM_030993694">
    <property type="protein sequence ID" value="XP_030849554"/>
    <property type="gene ID" value="LOC105439241"/>
</dbReference>
<dbReference type="OMA" id="TYGTCHP"/>
<feature type="transmembrane region" description="Helical" evidence="13">
    <location>
        <begin position="804"/>
        <end position="827"/>
    </location>
</feature>
<dbReference type="Gene3D" id="2.10.25.10">
    <property type="entry name" value="Laminin"/>
    <property type="match status" value="4"/>
</dbReference>
<evidence type="ECO:0000256" key="10">
    <source>
        <dbReference type="PROSITE-ProRule" id="PRU00124"/>
    </source>
</evidence>
<dbReference type="PROSITE" id="PS00022">
    <property type="entry name" value="EGF_1"/>
    <property type="match status" value="4"/>
</dbReference>
<evidence type="ECO:0000256" key="5">
    <source>
        <dbReference type="ARBA" id="ARBA00023136"/>
    </source>
</evidence>
<dbReference type="InterPro" id="IPR000742">
    <property type="entry name" value="EGF"/>
</dbReference>
<feature type="region of interest" description="Disordered" evidence="12">
    <location>
        <begin position="887"/>
        <end position="912"/>
    </location>
</feature>
<reference evidence="17" key="1">
    <citation type="submission" date="2015-02" db="EMBL/GenBank/DDBJ databases">
        <title>Genome sequencing for Strongylocentrotus purpuratus.</title>
        <authorList>
            <person name="Murali S."/>
            <person name="Liu Y."/>
            <person name="Vee V."/>
            <person name="English A."/>
            <person name="Wang M."/>
            <person name="Skinner E."/>
            <person name="Han Y."/>
            <person name="Muzny D.M."/>
            <person name="Worley K.C."/>
            <person name="Gibbs R.A."/>
        </authorList>
    </citation>
    <scope>NUCLEOTIDE SEQUENCE</scope>
</reference>
<dbReference type="Pfam" id="PF00058">
    <property type="entry name" value="Ldl_recept_b"/>
    <property type="match status" value="3"/>
</dbReference>
<evidence type="ECO:0000256" key="3">
    <source>
        <dbReference type="ARBA" id="ARBA00022583"/>
    </source>
</evidence>
<feature type="disulfide bond" evidence="9">
    <location>
        <begin position="722"/>
        <end position="731"/>
    </location>
</feature>
<keyword evidence="6 9" id="KW-1015">Disulfide bond</keyword>
<dbReference type="KEGG" id="spu:105439241"/>
<feature type="disulfide bond" evidence="9">
    <location>
        <begin position="626"/>
        <end position="636"/>
    </location>
</feature>
<feature type="disulfide bond" evidence="9">
    <location>
        <begin position="648"/>
        <end position="657"/>
    </location>
</feature>
<dbReference type="Pfam" id="PF00057">
    <property type="entry name" value="Ldl_recept_a"/>
    <property type="match status" value="1"/>
</dbReference>
<comment type="subcellular location">
    <subcellularLocation>
        <location evidence="1">Membrane</location>
        <topology evidence="1">Single-pass membrane protein</topology>
    </subcellularLocation>
</comment>
<keyword evidence="13" id="KW-0812">Transmembrane</keyword>
<dbReference type="SMART" id="SM00181">
    <property type="entry name" value="EGF"/>
    <property type="match status" value="4"/>
</dbReference>
<keyword evidence="17" id="KW-1185">Reference proteome</keyword>
<dbReference type="InterPro" id="IPR023415">
    <property type="entry name" value="LDLR_class-A_CS"/>
</dbReference>
<keyword evidence="2 9" id="KW-0245">EGF-like domain</keyword>
<feature type="domain" description="EGF-like" evidence="15">
    <location>
        <begin position="622"/>
        <end position="658"/>
    </location>
</feature>
<name>A0A7M7PDM0_STRPU</name>
<dbReference type="SMART" id="SM00135">
    <property type="entry name" value="LY"/>
    <property type="match status" value="7"/>
</dbReference>
<feature type="repeat" description="LDL-receptor class B" evidence="11">
    <location>
        <begin position="457"/>
        <end position="500"/>
    </location>
</feature>
<dbReference type="InterPro" id="IPR050778">
    <property type="entry name" value="Cueball_EGF_LRP_Nidogen"/>
</dbReference>
<dbReference type="Proteomes" id="UP000007110">
    <property type="component" value="Unassembled WGS sequence"/>
</dbReference>
<dbReference type="SMART" id="SM00192">
    <property type="entry name" value="LDLa"/>
    <property type="match status" value="1"/>
</dbReference>
<feature type="disulfide bond" evidence="9">
    <location>
        <begin position="700"/>
        <end position="710"/>
    </location>
</feature>
<feature type="disulfide bond" evidence="9">
    <location>
        <begin position="685"/>
        <end position="694"/>
    </location>
</feature>
<dbReference type="InterPro" id="IPR000033">
    <property type="entry name" value="LDLR_classB_rpt"/>
</dbReference>
<evidence type="ECO:0000256" key="1">
    <source>
        <dbReference type="ARBA" id="ARBA00004167"/>
    </source>
</evidence>
<feature type="compositionally biased region" description="Basic and acidic residues" evidence="12">
    <location>
        <begin position="888"/>
        <end position="902"/>
    </location>
</feature>
<evidence type="ECO:0000259" key="15">
    <source>
        <dbReference type="PROSITE" id="PS50026"/>
    </source>
</evidence>
<feature type="disulfide bond" evidence="9">
    <location>
        <begin position="611"/>
        <end position="620"/>
    </location>
</feature>